<gene>
    <name evidence="7" type="ORF">DNH61_23720</name>
</gene>
<name>A0A2W1LQE9_9BACL</name>
<dbReference type="CDD" id="cd03379">
    <property type="entry name" value="beta_CA_cladeD"/>
    <property type="match status" value="1"/>
</dbReference>
<protein>
    <recommendedName>
        <fullName evidence="2">carbonic anhydrase</fullName>
        <ecNumber evidence="2">4.2.1.1</ecNumber>
    </recommendedName>
</protein>
<comment type="caution">
    <text evidence="7">The sequence shown here is derived from an EMBL/GenBank/DDBJ whole genome shotgun (WGS) entry which is preliminary data.</text>
</comment>
<keyword evidence="4 6" id="KW-0862">Zinc</keyword>
<evidence type="ECO:0000256" key="1">
    <source>
        <dbReference type="ARBA" id="ARBA00006217"/>
    </source>
</evidence>
<evidence type="ECO:0000256" key="5">
    <source>
        <dbReference type="ARBA" id="ARBA00048348"/>
    </source>
</evidence>
<accession>A0A2W1LQE9</accession>
<evidence type="ECO:0000313" key="7">
    <source>
        <dbReference type="EMBL" id="PZD93627.1"/>
    </source>
</evidence>
<dbReference type="EC" id="4.2.1.1" evidence="2"/>
<dbReference type="EMBL" id="QKRB01000057">
    <property type="protein sequence ID" value="PZD93627.1"/>
    <property type="molecule type" value="Genomic_DNA"/>
</dbReference>
<evidence type="ECO:0000256" key="3">
    <source>
        <dbReference type="ARBA" id="ARBA00022723"/>
    </source>
</evidence>
<feature type="binding site" evidence="6">
    <location>
        <position position="99"/>
    </location>
    <ligand>
        <name>Zn(2+)</name>
        <dbReference type="ChEBI" id="CHEBI:29105"/>
    </ligand>
</feature>
<dbReference type="SUPFAM" id="SSF53056">
    <property type="entry name" value="beta-carbonic anhydrase, cab"/>
    <property type="match status" value="1"/>
</dbReference>
<keyword evidence="8" id="KW-1185">Reference proteome</keyword>
<dbReference type="Gene3D" id="3.40.1050.10">
    <property type="entry name" value="Carbonic anhydrase"/>
    <property type="match status" value="1"/>
</dbReference>
<evidence type="ECO:0000256" key="2">
    <source>
        <dbReference type="ARBA" id="ARBA00012925"/>
    </source>
</evidence>
<feature type="binding site" evidence="6">
    <location>
        <position position="38"/>
    </location>
    <ligand>
        <name>Zn(2+)</name>
        <dbReference type="ChEBI" id="CHEBI:29105"/>
    </ligand>
</feature>
<dbReference type="RefSeq" id="WP_111149296.1">
    <property type="nucleotide sequence ID" value="NZ_QKRB01000057.1"/>
</dbReference>
<comment type="cofactor">
    <cofactor evidence="6">
        <name>Zn(2+)</name>
        <dbReference type="ChEBI" id="CHEBI:29105"/>
    </cofactor>
    <text evidence="6">Binds 1 zinc ion per subunit.</text>
</comment>
<dbReference type="GO" id="GO:0004089">
    <property type="term" value="F:carbonate dehydratase activity"/>
    <property type="evidence" value="ECO:0007669"/>
    <property type="project" value="UniProtKB-EC"/>
</dbReference>
<dbReference type="InterPro" id="IPR036874">
    <property type="entry name" value="Carbonic_anhydrase_sf"/>
</dbReference>
<evidence type="ECO:0000313" key="8">
    <source>
        <dbReference type="Proteomes" id="UP000249522"/>
    </source>
</evidence>
<dbReference type="PANTHER" id="PTHR43175:SF3">
    <property type="entry name" value="CARBON DISULFIDE HYDROLASE"/>
    <property type="match status" value="1"/>
</dbReference>
<sequence length="198" mass="21962">MTNVKEILAFNKEFVKNEQYEAYRTTRYPDKRLAIVTCMDTRLTELLPKAMNLRNGDAKIIKNAGGIVTQPFGNIMRSLLIAVYELGADEIVIIGHHQCGMTALNPETVMTHMKERGITENTIDTLMNAGFNLNKWLTGFDSVRESVENSVNIVKNHPLLPPGTPVHGMLVDPETGELELVVDGYAETDSSKDAVSNV</sequence>
<organism evidence="7 8">
    <name type="scientific">Paenibacillus sambharensis</name>
    <dbReference type="NCBI Taxonomy" id="1803190"/>
    <lineage>
        <taxon>Bacteria</taxon>
        <taxon>Bacillati</taxon>
        <taxon>Bacillota</taxon>
        <taxon>Bacilli</taxon>
        <taxon>Bacillales</taxon>
        <taxon>Paenibacillaceae</taxon>
        <taxon>Paenibacillus</taxon>
    </lineage>
</organism>
<keyword evidence="3 6" id="KW-0479">Metal-binding</keyword>
<comment type="catalytic activity">
    <reaction evidence="5">
        <text>hydrogencarbonate + H(+) = CO2 + H2O</text>
        <dbReference type="Rhea" id="RHEA:10748"/>
        <dbReference type="ChEBI" id="CHEBI:15377"/>
        <dbReference type="ChEBI" id="CHEBI:15378"/>
        <dbReference type="ChEBI" id="CHEBI:16526"/>
        <dbReference type="ChEBI" id="CHEBI:17544"/>
        <dbReference type="EC" id="4.2.1.1"/>
    </reaction>
</comment>
<dbReference type="Proteomes" id="UP000249522">
    <property type="component" value="Unassembled WGS sequence"/>
</dbReference>
<reference evidence="7 8" key="1">
    <citation type="submission" date="2018-06" db="EMBL/GenBank/DDBJ databases">
        <title>Paenibacillus imtechensis sp. nov.</title>
        <authorList>
            <person name="Pinnaka A.K."/>
            <person name="Singh H."/>
            <person name="Kaur M."/>
        </authorList>
    </citation>
    <scope>NUCLEOTIDE SEQUENCE [LARGE SCALE GENOMIC DNA]</scope>
    <source>
        <strain evidence="7 8">SMB1</strain>
    </source>
</reference>
<dbReference type="OrthoDB" id="9792260at2"/>
<proteinExistence type="inferred from homology"/>
<dbReference type="Pfam" id="PF00484">
    <property type="entry name" value="Pro_CA"/>
    <property type="match status" value="1"/>
</dbReference>
<evidence type="ECO:0000256" key="6">
    <source>
        <dbReference type="PIRSR" id="PIRSR601765-1"/>
    </source>
</evidence>
<evidence type="ECO:0000256" key="4">
    <source>
        <dbReference type="ARBA" id="ARBA00022833"/>
    </source>
</evidence>
<feature type="binding site" evidence="6">
    <location>
        <position position="40"/>
    </location>
    <ligand>
        <name>Zn(2+)</name>
        <dbReference type="ChEBI" id="CHEBI:29105"/>
    </ligand>
</feature>
<dbReference type="PANTHER" id="PTHR43175">
    <property type="entry name" value="CARBONIC ANHYDRASE"/>
    <property type="match status" value="1"/>
</dbReference>
<dbReference type="InterPro" id="IPR001765">
    <property type="entry name" value="Carbonic_anhydrase"/>
</dbReference>
<feature type="binding site" evidence="6">
    <location>
        <position position="96"/>
    </location>
    <ligand>
        <name>Zn(2+)</name>
        <dbReference type="ChEBI" id="CHEBI:29105"/>
    </ligand>
</feature>
<dbReference type="GO" id="GO:0008270">
    <property type="term" value="F:zinc ion binding"/>
    <property type="evidence" value="ECO:0007669"/>
    <property type="project" value="InterPro"/>
</dbReference>
<dbReference type="AlphaFoldDB" id="A0A2W1LQE9"/>
<comment type="similarity">
    <text evidence="1">Belongs to the beta-class carbonic anhydrase family.</text>
</comment>
<dbReference type="SMART" id="SM00947">
    <property type="entry name" value="Pro_CA"/>
    <property type="match status" value="1"/>
</dbReference>